<organism evidence="1 2">
    <name type="scientific">Paramuricea clavata</name>
    <name type="common">Red gorgonian</name>
    <name type="synonym">Violescent sea-whip</name>
    <dbReference type="NCBI Taxonomy" id="317549"/>
    <lineage>
        <taxon>Eukaryota</taxon>
        <taxon>Metazoa</taxon>
        <taxon>Cnidaria</taxon>
        <taxon>Anthozoa</taxon>
        <taxon>Octocorallia</taxon>
        <taxon>Malacalcyonacea</taxon>
        <taxon>Plexauridae</taxon>
        <taxon>Paramuricea</taxon>
    </lineage>
</organism>
<dbReference type="OrthoDB" id="10390735at2759"/>
<name>A0A6S7FUT0_PARCT</name>
<dbReference type="Proteomes" id="UP001152795">
    <property type="component" value="Unassembled WGS sequence"/>
</dbReference>
<reference evidence="1" key="1">
    <citation type="submission" date="2020-04" db="EMBL/GenBank/DDBJ databases">
        <authorList>
            <person name="Alioto T."/>
            <person name="Alioto T."/>
            <person name="Gomez Garrido J."/>
        </authorList>
    </citation>
    <scope>NUCLEOTIDE SEQUENCE</scope>
    <source>
        <strain evidence="1">A484AB</strain>
    </source>
</reference>
<proteinExistence type="predicted"/>
<sequence>MFILPIHDVLTERKYETWTGARDSVAPDDIIASHIVDSEVDCSLKCVEEQSCVGYNYREKSYNDAPIVKSAIKYETKKAWILVARFSNADSEQWISDDSFWYDRVTPYGEENNLSSNTDMISAAFWELKGNEMKITRSDDSTHTALLQTTSNCLQGRTFRSKITSFGNFRNGSVWANNRCLGSCPVIYGGQYESIAGFEHHSCNSDIQNSGYIGFWCNWGRGDGAVMMIGGGGNDCGRADHGIGITEEDEAKFSSANGYDFGTDGYVNHNSSTYSLNLWVC</sequence>
<comment type="caution">
    <text evidence="1">The sequence shown here is derived from an EMBL/GenBank/DDBJ whole genome shotgun (WGS) entry which is preliminary data.</text>
</comment>
<dbReference type="AlphaFoldDB" id="A0A6S7FUT0"/>
<protein>
    <submittedName>
        <fullName evidence="1">Uncharacterized protein</fullName>
    </submittedName>
</protein>
<keyword evidence="2" id="KW-1185">Reference proteome</keyword>
<evidence type="ECO:0000313" key="2">
    <source>
        <dbReference type="Proteomes" id="UP001152795"/>
    </source>
</evidence>
<gene>
    <name evidence="1" type="ORF">PACLA_8A032681</name>
</gene>
<evidence type="ECO:0000313" key="1">
    <source>
        <dbReference type="EMBL" id="CAB3983338.1"/>
    </source>
</evidence>
<dbReference type="EMBL" id="CACRXK020000602">
    <property type="protein sequence ID" value="CAB3983338.1"/>
    <property type="molecule type" value="Genomic_DNA"/>
</dbReference>
<accession>A0A6S7FUT0</accession>